<accession>A0A1Y0ESB9</accession>
<proteinExistence type="predicted"/>
<dbReference type="RefSeq" id="WP_087282992.1">
    <property type="nucleotide sequence ID" value="NZ_CP021455.1"/>
</dbReference>
<dbReference type="EMBL" id="CP021455">
    <property type="protein sequence ID" value="ARU06142.1"/>
    <property type="molecule type" value="Genomic_DNA"/>
</dbReference>
<evidence type="ECO:0000313" key="2">
    <source>
        <dbReference type="Proteomes" id="UP000196138"/>
    </source>
</evidence>
<keyword evidence="2" id="KW-1185">Reference proteome</keyword>
<dbReference type="AlphaFoldDB" id="A0A1Y0ESB9"/>
<protein>
    <submittedName>
        <fullName evidence="1">Uncharacterized protein</fullName>
    </submittedName>
</protein>
<sequence length="141" mass="14191">MSLIKSEVAAGRDNTKVPTCVGITSAPVRVEFAVNPAANDIVELETLEPGVLVADVRIISGLGGTVEATLGELNAAGTDVAVVYEAGLSLAAGVTRGAGTGVGLTTANAKQSRVIGLKLTTVTTPDTVGKPLIVELGLIRQ</sequence>
<gene>
    <name evidence="1" type="ORF">CCO03_16990</name>
</gene>
<organism evidence="1 2">
    <name type="scientific">Comamonas serinivorans</name>
    <dbReference type="NCBI Taxonomy" id="1082851"/>
    <lineage>
        <taxon>Bacteria</taxon>
        <taxon>Pseudomonadati</taxon>
        <taxon>Pseudomonadota</taxon>
        <taxon>Betaproteobacteria</taxon>
        <taxon>Burkholderiales</taxon>
        <taxon>Comamonadaceae</taxon>
        <taxon>Comamonas</taxon>
    </lineage>
</organism>
<evidence type="ECO:0000313" key="1">
    <source>
        <dbReference type="EMBL" id="ARU06142.1"/>
    </source>
</evidence>
<dbReference type="Proteomes" id="UP000196138">
    <property type="component" value="Chromosome"/>
</dbReference>
<reference evidence="1 2" key="1">
    <citation type="submission" date="2017-05" db="EMBL/GenBank/DDBJ databases">
        <authorList>
            <person name="Song R."/>
            <person name="Chenine A.L."/>
            <person name="Ruprecht R.M."/>
        </authorList>
    </citation>
    <scope>NUCLEOTIDE SEQUENCE [LARGE SCALE GENOMIC DNA]</scope>
    <source>
        <strain evidence="1 2">DSM 26136</strain>
    </source>
</reference>
<name>A0A1Y0ESB9_9BURK</name>
<dbReference type="KEGG" id="cser:CCO03_16990"/>